<dbReference type="AlphaFoldDB" id="A0A935PY55"/>
<dbReference type="InterPro" id="IPR032092">
    <property type="entry name" value="PilW"/>
</dbReference>
<accession>A0A935PY55</accession>
<dbReference type="EMBL" id="JADJMH010000001">
    <property type="protein sequence ID" value="MBK7673410.1"/>
    <property type="molecule type" value="Genomic_DNA"/>
</dbReference>
<name>A0A935PY55_9PROT</name>
<evidence type="ECO:0000313" key="2">
    <source>
        <dbReference type="EMBL" id="MBK7673410.1"/>
    </source>
</evidence>
<feature type="transmembrane region" description="Helical" evidence="1">
    <location>
        <begin position="12"/>
        <end position="37"/>
    </location>
</feature>
<dbReference type="Pfam" id="PF16074">
    <property type="entry name" value="PilW"/>
    <property type="match status" value="1"/>
</dbReference>
<keyword evidence="1" id="KW-1133">Transmembrane helix</keyword>
<evidence type="ECO:0000256" key="1">
    <source>
        <dbReference type="SAM" id="Phobius"/>
    </source>
</evidence>
<sequence>MDKRTSLRKSDLGFSLVELLVATAITLVSLLIIVQVFSVYDGWKRTTTGTAQSQENGLLAAFSIERDLRSAGFGMVGLGCSTINAYNAGLLAPPISATGLPVTITQGSPVAGTDRISILYSSSPFGNIAARLQVDMPDSDGTLRVNNGVGFNQGDMIILFEPPKDCSILQLSENAQATGVPNVTGPGNAWDLPHADVGPNGIAYPWNTPSNPANILVPAAGYTLAGGAQVLNLGQLVDRSYYVQNNMLRMDERNLLDATLTTFDLIPGVIGLRARYGRDTTGDGVLDEPLDNDTAGLIAAGVVGNNTLVAVQISLIVRSGNWERNEVSPATIDYWPGETLALGADDRHYRYRVFQTVVPLKNMIWNN</sequence>
<gene>
    <name evidence="2" type="ORF">IPJ27_00810</name>
</gene>
<keyword evidence="1" id="KW-0472">Membrane</keyword>
<dbReference type="Proteomes" id="UP000697998">
    <property type="component" value="Unassembled WGS sequence"/>
</dbReference>
<comment type="caution">
    <text evidence="2">The sequence shown here is derived from an EMBL/GenBank/DDBJ whole genome shotgun (WGS) entry which is preliminary data.</text>
</comment>
<reference evidence="2 3" key="1">
    <citation type="submission" date="2020-10" db="EMBL/GenBank/DDBJ databases">
        <title>Connecting structure to function with the recovery of over 1000 high-quality activated sludge metagenome-assembled genomes encoding full-length rRNA genes using long-read sequencing.</title>
        <authorList>
            <person name="Singleton C.M."/>
            <person name="Petriglieri F."/>
            <person name="Kristensen J.M."/>
            <person name="Kirkegaard R.H."/>
            <person name="Michaelsen T.Y."/>
            <person name="Andersen M.H."/>
            <person name="Karst S.M."/>
            <person name="Dueholm M.S."/>
            <person name="Nielsen P.H."/>
            <person name="Albertsen M."/>
        </authorList>
    </citation>
    <scope>NUCLEOTIDE SEQUENCE [LARGE SCALE GENOMIC DNA]</scope>
    <source>
        <strain evidence="2">EsbW_18-Q3-R4-48_BATAC.285</strain>
    </source>
</reference>
<dbReference type="Pfam" id="PF07963">
    <property type="entry name" value="N_methyl"/>
    <property type="match status" value="1"/>
</dbReference>
<dbReference type="GO" id="GO:0043683">
    <property type="term" value="P:type IV pilus assembly"/>
    <property type="evidence" value="ECO:0007669"/>
    <property type="project" value="InterPro"/>
</dbReference>
<keyword evidence="1" id="KW-0812">Transmembrane</keyword>
<evidence type="ECO:0000313" key="3">
    <source>
        <dbReference type="Proteomes" id="UP000697998"/>
    </source>
</evidence>
<organism evidence="2 3">
    <name type="scientific">Candidatus Accumulibacter proximus</name>
    <dbReference type="NCBI Taxonomy" id="2954385"/>
    <lineage>
        <taxon>Bacteria</taxon>
        <taxon>Pseudomonadati</taxon>
        <taxon>Pseudomonadota</taxon>
        <taxon>Betaproteobacteria</taxon>
        <taxon>Candidatus Accumulibacter</taxon>
    </lineage>
</organism>
<dbReference type="InterPro" id="IPR012902">
    <property type="entry name" value="N_methyl_site"/>
</dbReference>
<protein>
    <submittedName>
        <fullName evidence="2">PilW family protein</fullName>
    </submittedName>
</protein>
<proteinExistence type="predicted"/>